<dbReference type="Pfam" id="PF13354">
    <property type="entry name" value="Beta-lactamase2"/>
    <property type="match status" value="1"/>
</dbReference>
<dbReference type="PRINTS" id="PR00118">
    <property type="entry name" value="BLACTAMASEA"/>
</dbReference>
<dbReference type="RefSeq" id="WP_222989242.1">
    <property type="nucleotide sequence ID" value="NZ_JAINVV010000004.1"/>
</dbReference>
<comment type="similarity">
    <text evidence="2">Belongs to the class-A beta-lactamase family.</text>
</comment>
<protein>
    <recommendedName>
        <fullName evidence="3">beta-lactamase</fullName>
        <ecNumber evidence="3">3.5.2.6</ecNumber>
    </recommendedName>
</protein>
<comment type="catalytic activity">
    <reaction evidence="1">
        <text>a beta-lactam + H2O = a substituted beta-amino acid</text>
        <dbReference type="Rhea" id="RHEA:20401"/>
        <dbReference type="ChEBI" id="CHEBI:15377"/>
        <dbReference type="ChEBI" id="CHEBI:35627"/>
        <dbReference type="ChEBI" id="CHEBI:140347"/>
        <dbReference type="EC" id="3.5.2.6"/>
    </reaction>
</comment>
<reference evidence="6 7" key="1">
    <citation type="submission" date="2021-08" db="EMBL/GenBank/DDBJ databases">
        <authorList>
            <person name="Tuo L."/>
        </authorList>
    </citation>
    <scope>NUCLEOTIDE SEQUENCE [LARGE SCALE GENOMIC DNA]</scope>
    <source>
        <strain evidence="6 7">JCM 31229</strain>
    </source>
</reference>
<keyword evidence="4" id="KW-0732">Signal</keyword>
<sequence length="339" mass="35436">MSNQKLRLALLPLLLAAGGVAQPLAAQTATQSAATAGLDRQIARLAKGSGGVVGVAAWRLDGKGPRVLYNGGEAFPMASTFKVAVAGRIFERVDKGELKLDQMLDVPMDMFSPSEVIADRLIHPGVSLSVYNLLELMLTQSDNTATDVLTKAAGGPAAVTAWVRAQGVTGQRIDRDTAGLLRDFFGVGPGPLTEAFEAAAKANPDIERKGSLPDPAFDNDPRDTSTPEAMGTLLTRIFSGKALSAGSTKALIGIMERCRTGGARLRGKMPPGTKVANKTGTIGGTVNDTGVLTLPDGAGEIVIAVYVKKSAAPVEDRERAIAEIARSVHDYFLFSVPAK</sequence>
<evidence type="ECO:0000256" key="4">
    <source>
        <dbReference type="SAM" id="SignalP"/>
    </source>
</evidence>
<dbReference type="PANTHER" id="PTHR35333">
    <property type="entry name" value="BETA-LACTAMASE"/>
    <property type="match status" value="1"/>
</dbReference>
<dbReference type="InterPro" id="IPR000871">
    <property type="entry name" value="Beta-lactam_class-A"/>
</dbReference>
<dbReference type="Proteomes" id="UP000706039">
    <property type="component" value="Unassembled WGS sequence"/>
</dbReference>
<evidence type="ECO:0000256" key="1">
    <source>
        <dbReference type="ARBA" id="ARBA00001526"/>
    </source>
</evidence>
<dbReference type="PANTHER" id="PTHR35333:SF3">
    <property type="entry name" value="BETA-LACTAMASE-TYPE TRANSPEPTIDASE FOLD CONTAINING PROTEIN"/>
    <property type="match status" value="1"/>
</dbReference>
<feature type="chain" id="PRO_5047213282" description="beta-lactamase" evidence="4">
    <location>
        <begin position="22"/>
        <end position="339"/>
    </location>
</feature>
<dbReference type="InterPro" id="IPR012338">
    <property type="entry name" value="Beta-lactam/transpept-like"/>
</dbReference>
<evidence type="ECO:0000256" key="3">
    <source>
        <dbReference type="ARBA" id="ARBA00012865"/>
    </source>
</evidence>
<feature type="signal peptide" evidence="4">
    <location>
        <begin position="1"/>
        <end position="21"/>
    </location>
</feature>
<evidence type="ECO:0000313" key="7">
    <source>
        <dbReference type="Proteomes" id="UP000706039"/>
    </source>
</evidence>
<dbReference type="NCBIfam" id="NF033103">
    <property type="entry name" value="bla_class_A"/>
    <property type="match status" value="1"/>
</dbReference>
<gene>
    <name evidence="6" type="primary">bla</name>
    <name evidence="6" type="ORF">K7G82_07545</name>
</gene>
<dbReference type="EMBL" id="JAINVV010000004">
    <property type="protein sequence ID" value="MBY8822138.1"/>
    <property type="molecule type" value="Genomic_DNA"/>
</dbReference>
<keyword evidence="7" id="KW-1185">Reference proteome</keyword>
<name>A0ABS7PLM7_9SPHN</name>
<organism evidence="6 7">
    <name type="scientific">Sphingomonas colocasiae</name>
    <dbReference type="NCBI Taxonomy" id="1848973"/>
    <lineage>
        <taxon>Bacteria</taxon>
        <taxon>Pseudomonadati</taxon>
        <taxon>Pseudomonadota</taxon>
        <taxon>Alphaproteobacteria</taxon>
        <taxon>Sphingomonadales</taxon>
        <taxon>Sphingomonadaceae</taxon>
        <taxon>Sphingomonas</taxon>
    </lineage>
</organism>
<evidence type="ECO:0000256" key="2">
    <source>
        <dbReference type="ARBA" id="ARBA00009009"/>
    </source>
</evidence>
<dbReference type="SUPFAM" id="SSF56601">
    <property type="entry name" value="beta-lactamase/transpeptidase-like"/>
    <property type="match status" value="1"/>
</dbReference>
<dbReference type="EC" id="3.5.2.6" evidence="3"/>
<feature type="domain" description="Beta-lactamase class A catalytic" evidence="5">
    <location>
        <begin position="58"/>
        <end position="306"/>
    </location>
</feature>
<proteinExistence type="inferred from homology"/>
<accession>A0ABS7PLM7</accession>
<comment type="caution">
    <text evidence="6">The sequence shown here is derived from an EMBL/GenBank/DDBJ whole genome shotgun (WGS) entry which is preliminary data.</text>
</comment>
<dbReference type="Gene3D" id="3.40.710.10">
    <property type="entry name" value="DD-peptidase/beta-lactamase superfamily"/>
    <property type="match status" value="1"/>
</dbReference>
<dbReference type="InterPro" id="IPR045155">
    <property type="entry name" value="Beta-lactam_cat"/>
</dbReference>
<evidence type="ECO:0000313" key="6">
    <source>
        <dbReference type="EMBL" id="MBY8822138.1"/>
    </source>
</evidence>
<evidence type="ECO:0000259" key="5">
    <source>
        <dbReference type="Pfam" id="PF13354"/>
    </source>
</evidence>